<feature type="region of interest" description="Disordered" evidence="1">
    <location>
        <begin position="96"/>
        <end position="150"/>
    </location>
</feature>
<evidence type="ECO:0000313" key="3">
    <source>
        <dbReference type="EMBL" id="PKA55515.1"/>
    </source>
</evidence>
<gene>
    <name evidence="3" type="ORF">AXF42_Ash006717</name>
</gene>
<keyword evidence="2" id="KW-0472">Membrane</keyword>
<keyword evidence="2" id="KW-0812">Transmembrane</keyword>
<dbReference type="Proteomes" id="UP000236161">
    <property type="component" value="Unassembled WGS sequence"/>
</dbReference>
<proteinExistence type="predicted"/>
<organism evidence="3 4">
    <name type="scientific">Apostasia shenzhenica</name>
    <dbReference type="NCBI Taxonomy" id="1088818"/>
    <lineage>
        <taxon>Eukaryota</taxon>
        <taxon>Viridiplantae</taxon>
        <taxon>Streptophyta</taxon>
        <taxon>Embryophyta</taxon>
        <taxon>Tracheophyta</taxon>
        <taxon>Spermatophyta</taxon>
        <taxon>Magnoliopsida</taxon>
        <taxon>Liliopsida</taxon>
        <taxon>Asparagales</taxon>
        <taxon>Orchidaceae</taxon>
        <taxon>Apostasioideae</taxon>
        <taxon>Apostasia</taxon>
    </lineage>
</organism>
<protein>
    <submittedName>
        <fullName evidence="3">Uncharacterized protein</fullName>
    </submittedName>
</protein>
<reference evidence="3 4" key="1">
    <citation type="journal article" date="2017" name="Nature">
        <title>The Apostasia genome and the evolution of orchids.</title>
        <authorList>
            <person name="Zhang G.Q."/>
            <person name="Liu K.W."/>
            <person name="Li Z."/>
            <person name="Lohaus R."/>
            <person name="Hsiao Y.Y."/>
            <person name="Niu S.C."/>
            <person name="Wang J.Y."/>
            <person name="Lin Y.C."/>
            <person name="Xu Q."/>
            <person name="Chen L.J."/>
            <person name="Yoshida K."/>
            <person name="Fujiwara S."/>
            <person name="Wang Z.W."/>
            <person name="Zhang Y.Q."/>
            <person name="Mitsuda N."/>
            <person name="Wang M."/>
            <person name="Liu G.H."/>
            <person name="Pecoraro L."/>
            <person name="Huang H.X."/>
            <person name="Xiao X.J."/>
            <person name="Lin M."/>
            <person name="Wu X.Y."/>
            <person name="Wu W.L."/>
            <person name="Chen Y.Y."/>
            <person name="Chang S.B."/>
            <person name="Sakamoto S."/>
            <person name="Ohme-Takagi M."/>
            <person name="Yagi M."/>
            <person name="Zeng S.J."/>
            <person name="Shen C.Y."/>
            <person name="Yeh C.M."/>
            <person name="Luo Y.B."/>
            <person name="Tsai W.C."/>
            <person name="Van de Peer Y."/>
            <person name="Liu Z.J."/>
        </authorList>
    </citation>
    <scope>NUCLEOTIDE SEQUENCE [LARGE SCALE GENOMIC DNA]</scope>
    <source>
        <strain evidence="4">cv. Shenzhen</strain>
        <tissue evidence="3">Stem</tissue>
    </source>
</reference>
<feature type="transmembrane region" description="Helical" evidence="2">
    <location>
        <begin position="69"/>
        <end position="87"/>
    </location>
</feature>
<accession>A0A2I0AJ16</accession>
<keyword evidence="2" id="KW-1133">Transmembrane helix</keyword>
<dbReference type="AlphaFoldDB" id="A0A2I0AJ16"/>
<evidence type="ECO:0000313" key="4">
    <source>
        <dbReference type="Proteomes" id="UP000236161"/>
    </source>
</evidence>
<evidence type="ECO:0000256" key="2">
    <source>
        <dbReference type="SAM" id="Phobius"/>
    </source>
</evidence>
<name>A0A2I0AJ16_9ASPA</name>
<evidence type="ECO:0000256" key="1">
    <source>
        <dbReference type="SAM" id="MobiDB-lite"/>
    </source>
</evidence>
<keyword evidence="4" id="KW-1185">Reference proteome</keyword>
<feature type="compositionally biased region" description="Low complexity" evidence="1">
    <location>
        <begin position="96"/>
        <end position="112"/>
    </location>
</feature>
<sequence length="150" mass="16161">MGWILALARLWGIVVAVLVLAWALTFKSSFLPHSAATAAGAGDGDLVGGAVSQLDHIYSVNTFNRHLPVSSQNAPVLILIFFLLLFCHRRFTRFSWSSASSSSAAKRSWRTGGCRGGRGELGSRCTSRSKRRRSDLGCSGFGRSSGVKKE</sequence>
<dbReference type="EMBL" id="KZ451979">
    <property type="protein sequence ID" value="PKA55515.1"/>
    <property type="molecule type" value="Genomic_DNA"/>
</dbReference>